<gene>
    <name evidence="1" type="ORF">OCV63_03940</name>
</gene>
<organism evidence="1 2">
    <name type="scientific">Laedolimicola ammoniilytica</name>
    <dbReference type="NCBI Taxonomy" id="2981771"/>
    <lineage>
        <taxon>Bacteria</taxon>
        <taxon>Bacillati</taxon>
        <taxon>Bacillota</taxon>
        <taxon>Clostridia</taxon>
        <taxon>Lachnospirales</taxon>
        <taxon>Lachnospiraceae</taxon>
        <taxon>Laedolimicola</taxon>
    </lineage>
</organism>
<proteinExistence type="predicted"/>
<evidence type="ECO:0008006" key="3">
    <source>
        <dbReference type="Google" id="ProtNLM"/>
    </source>
</evidence>
<dbReference type="EMBL" id="JAOQKC010000004">
    <property type="protein sequence ID" value="MCU6696047.1"/>
    <property type="molecule type" value="Genomic_DNA"/>
</dbReference>
<keyword evidence="2" id="KW-1185">Reference proteome</keyword>
<comment type="caution">
    <text evidence="1">The sequence shown here is derived from an EMBL/GenBank/DDBJ whole genome shotgun (WGS) entry which is preliminary data.</text>
</comment>
<name>A0ABT2RUP7_9FIRM</name>
<sequence>MLTNADLAVLNEAYRSSRKGVETINTVISKVYDDDLALDLNRQAVHFLAFENKAAEEIRKASERPEAASAVGKAAAWTALQAATLMNTSTGHVAELMIEGNAKGITDLMKAVKKNQEAKREYCELAEELMDFEEKNIECLKNYLDESGKKV</sequence>
<protein>
    <recommendedName>
        <fullName evidence="3">DUF2383 domain-containing protein</fullName>
    </recommendedName>
</protein>
<evidence type="ECO:0000313" key="1">
    <source>
        <dbReference type="EMBL" id="MCU6696047.1"/>
    </source>
</evidence>
<reference evidence="1 2" key="1">
    <citation type="journal article" date="2021" name="ISME Commun">
        <title>Automated analysis of genomic sequences facilitates high-throughput and comprehensive description of bacteria.</title>
        <authorList>
            <person name="Hitch T.C.A."/>
        </authorList>
    </citation>
    <scope>NUCLEOTIDE SEQUENCE [LARGE SCALE GENOMIC DNA]</scope>
    <source>
        <strain evidence="1 2">Sanger_04</strain>
    </source>
</reference>
<accession>A0ABT2RUP7</accession>
<dbReference type="Proteomes" id="UP001652461">
    <property type="component" value="Unassembled WGS sequence"/>
</dbReference>
<dbReference type="RefSeq" id="WP_158362155.1">
    <property type="nucleotide sequence ID" value="NZ_JAOQKC010000004.1"/>
</dbReference>
<evidence type="ECO:0000313" key="2">
    <source>
        <dbReference type="Proteomes" id="UP001652461"/>
    </source>
</evidence>